<dbReference type="Proteomes" id="UP000237347">
    <property type="component" value="Unassembled WGS sequence"/>
</dbReference>
<organism evidence="1 2">
    <name type="scientific">Quercus suber</name>
    <name type="common">Cork oak</name>
    <dbReference type="NCBI Taxonomy" id="58331"/>
    <lineage>
        <taxon>Eukaryota</taxon>
        <taxon>Viridiplantae</taxon>
        <taxon>Streptophyta</taxon>
        <taxon>Embryophyta</taxon>
        <taxon>Tracheophyta</taxon>
        <taxon>Spermatophyta</taxon>
        <taxon>Magnoliopsida</taxon>
        <taxon>eudicotyledons</taxon>
        <taxon>Gunneridae</taxon>
        <taxon>Pentapetalae</taxon>
        <taxon>rosids</taxon>
        <taxon>fabids</taxon>
        <taxon>Fagales</taxon>
        <taxon>Fagaceae</taxon>
        <taxon>Quercus</taxon>
    </lineage>
</organism>
<comment type="caution">
    <text evidence="1">The sequence shown here is derived from an EMBL/GenBank/DDBJ whole genome shotgun (WGS) entry which is preliminary data.</text>
</comment>
<proteinExistence type="predicted"/>
<protein>
    <submittedName>
        <fullName evidence="1">Uncharacterized protein</fullName>
    </submittedName>
</protein>
<dbReference type="AlphaFoldDB" id="A0AAW0KC65"/>
<dbReference type="EMBL" id="PKMF04000346">
    <property type="protein sequence ID" value="KAK7836694.1"/>
    <property type="molecule type" value="Genomic_DNA"/>
</dbReference>
<accession>A0AAW0KC65</accession>
<evidence type="ECO:0000313" key="2">
    <source>
        <dbReference type="Proteomes" id="UP000237347"/>
    </source>
</evidence>
<name>A0AAW0KC65_QUESU</name>
<evidence type="ECO:0000313" key="1">
    <source>
        <dbReference type="EMBL" id="KAK7836694.1"/>
    </source>
</evidence>
<reference evidence="1 2" key="1">
    <citation type="journal article" date="2018" name="Sci. Data">
        <title>The draft genome sequence of cork oak.</title>
        <authorList>
            <person name="Ramos A.M."/>
            <person name="Usie A."/>
            <person name="Barbosa P."/>
            <person name="Barros P.M."/>
            <person name="Capote T."/>
            <person name="Chaves I."/>
            <person name="Simoes F."/>
            <person name="Abreu I."/>
            <person name="Carrasquinho I."/>
            <person name="Faro C."/>
            <person name="Guimaraes J.B."/>
            <person name="Mendonca D."/>
            <person name="Nobrega F."/>
            <person name="Rodrigues L."/>
            <person name="Saibo N.J.M."/>
            <person name="Varela M.C."/>
            <person name="Egas C."/>
            <person name="Matos J."/>
            <person name="Miguel C.M."/>
            <person name="Oliveira M.M."/>
            <person name="Ricardo C.P."/>
            <person name="Goncalves S."/>
        </authorList>
    </citation>
    <scope>NUCLEOTIDE SEQUENCE [LARGE SCALE GENOMIC DNA]</scope>
    <source>
        <strain evidence="2">cv. HL8</strain>
    </source>
</reference>
<sequence>MAPSHPRARAKFSIFNSIQASISLWRRFLSSAWHRHTVRYSLRLALSLKSPIFLKTTSLSMFYLAPPFEFNAYYFPAQWVKLILNPTQPPNSDAEQAKDFTLFAAIICDHIVKVEIYLNSRLAR</sequence>
<gene>
    <name evidence="1" type="ORF">CFP56_022225</name>
</gene>
<keyword evidence="2" id="KW-1185">Reference proteome</keyword>